<dbReference type="Pfam" id="PF13927">
    <property type="entry name" value="Ig_3"/>
    <property type="match status" value="1"/>
</dbReference>
<sequence>METAMTTNAHNLLVPYGGQESIILTAVNTKPITIPCLATSSRAKVTLWRINKFTKNAKQIEVSESSKNLKYDKTKGFQISPTSWDFKNENLYCKAETDNYVLLREIFIYFTYKTFHLLSPHISLNSDVVYVGETLTMSCEVTVELGVATVIEWRFPSAISEERMKQNLERSEKESFVTIKNKLIISDVMAEDEGWYTCNVNLVGQKTFSTKKFIFVYKNEASNFEIHQSFLNFTHDFKRICEKFQKVLP</sequence>
<keyword evidence="5" id="KW-1185">Reference proteome</keyword>
<evidence type="ECO:0000256" key="1">
    <source>
        <dbReference type="ARBA" id="ARBA00011360"/>
    </source>
</evidence>
<organism evidence="4 5">
    <name type="scientific">Dinothrombium tinctorium</name>
    <dbReference type="NCBI Taxonomy" id="1965070"/>
    <lineage>
        <taxon>Eukaryota</taxon>
        <taxon>Metazoa</taxon>
        <taxon>Ecdysozoa</taxon>
        <taxon>Arthropoda</taxon>
        <taxon>Chelicerata</taxon>
        <taxon>Arachnida</taxon>
        <taxon>Acari</taxon>
        <taxon>Acariformes</taxon>
        <taxon>Trombidiformes</taxon>
        <taxon>Prostigmata</taxon>
        <taxon>Anystina</taxon>
        <taxon>Parasitengona</taxon>
        <taxon>Trombidioidea</taxon>
        <taxon>Trombidiidae</taxon>
        <taxon>Dinothrombium</taxon>
    </lineage>
</organism>
<dbReference type="Proteomes" id="UP000285301">
    <property type="component" value="Unassembled WGS sequence"/>
</dbReference>
<gene>
    <name evidence="4" type="ORF">B4U79_18442</name>
</gene>
<dbReference type="PANTHER" id="PTHR15360">
    <property type="entry name" value="PLATELET-DERIVED GROWTH FACTOR RECEPTOR LIKE"/>
    <property type="match status" value="1"/>
</dbReference>
<dbReference type="Gene3D" id="2.60.40.10">
    <property type="entry name" value="Immunoglobulins"/>
    <property type="match status" value="2"/>
</dbReference>
<dbReference type="InterPro" id="IPR003599">
    <property type="entry name" value="Ig_sub"/>
</dbReference>
<protein>
    <recommendedName>
        <fullName evidence="2">Platelet-derived growth factor receptor-like protein</fullName>
    </recommendedName>
</protein>
<accession>A0A443QJM4</accession>
<dbReference type="EMBL" id="NCKU01006715">
    <property type="protein sequence ID" value="RWS03222.1"/>
    <property type="molecule type" value="Genomic_DNA"/>
</dbReference>
<evidence type="ECO:0000256" key="2">
    <source>
        <dbReference type="ARBA" id="ARBA00019671"/>
    </source>
</evidence>
<evidence type="ECO:0000313" key="5">
    <source>
        <dbReference type="Proteomes" id="UP000285301"/>
    </source>
</evidence>
<proteinExistence type="predicted"/>
<dbReference type="PANTHER" id="PTHR15360:SF4">
    <property type="entry name" value="PROTEIN KINASE DOMAIN-CONTAINING PROTEIN"/>
    <property type="match status" value="1"/>
</dbReference>
<evidence type="ECO:0000259" key="3">
    <source>
        <dbReference type="PROSITE" id="PS50835"/>
    </source>
</evidence>
<dbReference type="PROSITE" id="PS50835">
    <property type="entry name" value="IG_LIKE"/>
    <property type="match status" value="1"/>
</dbReference>
<dbReference type="InterPro" id="IPR013783">
    <property type="entry name" value="Ig-like_fold"/>
</dbReference>
<dbReference type="InterPro" id="IPR036179">
    <property type="entry name" value="Ig-like_dom_sf"/>
</dbReference>
<name>A0A443QJM4_9ACAR</name>
<reference evidence="4 5" key="1">
    <citation type="journal article" date="2018" name="Gigascience">
        <title>Genomes of trombidid mites reveal novel predicted allergens and laterally-transferred genes associated with secondary metabolism.</title>
        <authorList>
            <person name="Dong X."/>
            <person name="Chaisiri K."/>
            <person name="Xia D."/>
            <person name="Armstrong S.D."/>
            <person name="Fang Y."/>
            <person name="Donnelly M.J."/>
            <person name="Kadowaki T."/>
            <person name="McGarry J.W."/>
            <person name="Darby A.C."/>
            <person name="Makepeace B.L."/>
        </authorList>
    </citation>
    <scope>NUCLEOTIDE SEQUENCE [LARGE SCALE GENOMIC DNA]</scope>
    <source>
        <strain evidence="4">UoL-WK</strain>
    </source>
</reference>
<dbReference type="AlphaFoldDB" id="A0A443QJM4"/>
<evidence type="ECO:0000313" key="4">
    <source>
        <dbReference type="EMBL" id="RWS03222.1"/>
    </source>
</evidence>
<comment type="caution">
    <text evidence="4">The sequence shown here is derived from an EMBL/GenBank/DDBJ whole genome shotgun (WGS) entry which is preliminary data.</text>
</comment>
<dbReference type="SUPFAM" id="SSF48726">
    <property type="entry name" value="Immunoglobulin"/>
    <property type="match status" value="1"/>
</dbReference>
<dbReference type="InterPro" id="IPR007110">
    <property type="entry name" value="Ig-like_dom"/>
</dbReference>
<dbReference type="InterPro" id="IPR042495">
    <property type="entry name" value="PDGFRL"/>
</dbReference>
<comment type="subunit">
    <text evidence="1">Forms a complex composed of PDGFRL, TNK2 and GRB2.</text>
</comment>
<dbReference type="SMART" id="SM00409">
    <property type="entry name" value="IG"/>
    <property type="match status" value="1"/>
</dbReference>
<dbReference type="STRING" id="1965070.A0A443QJM4"/>
<feature type="domain" description="Ig-like" evidence="3">
    <location>
        <begin position="120"/>
        <end position="209"/>
    </location>
</feature>